<evidence type="ECO:0000259" key="8">
    <source>
        <dbReference type="Pfam" id="PF02771"/>
    </source>
</evidence>
<evidence type="ECO:0000256" key="3">
    <source>
        <dbReference type="ARBA" id="ARBA00022630"/>
    </source>
</evidence>
<evidence type="ECO:0000256" key="5">
    <source>
        <dbReference type="RuleBase" id="RU362125"/>
    </source>
</evidence>
<feature type="domain" description="Acyl-CoA oxidase/dehydrogenase middle" evidence="7">
    <location>
        <begin position="122"/>
        <end position="217"/>
    </location>
</feature>
<gene>
    <name evidence="9" type="ORF">RGB73_05005</name>
</gene>
<dbReference type="PANTHER" id="PTHR43884">
    <property type="entry name" value="ACYL-COA DEHYDROGENASE"/>
    <property type="match status" value="1"/>
</dbReference>
<dbReference type="Gene3D" id="2.40.110.10">
    <property type="entry name" value="Butyryl-CoA Dehydrogenase, subunit A, domain 2"/>
    <property type="match status" value="1"/>
</dbReference>
<dbReference type="InterPro" id="IPR013786">
    <property type="entry name" value="AcylCoA_DH/ox_N"/>
</dbReference>
<dbReference type="RefSeq" id="WP_310769711.1">
    <property type="nucleotide sequence ID" value="NZ_CP134050.1"/>
</dbReference>
<comment type="similarity">
    <text evidence="2 5">Belongs to the acyl-CoA dehydrogenase family.</text>
</comment>
<evidence type="ECO:0000259" key="6">
    <source>
        <dbReference type="Pfam" id="PF00441"/>
    </source>
</evidence>
<reference evidence="9 10" key="1">
    <citation type="submission" date="2023-09" db="EMBL/GenBank/DDBJ databases">
        <title>Complete Genome and Methylome dissection of Bacillus brevis NEB573 original source of BbsI restriction endonuclease.</title>
        <authorList>
            <person name="Fomenkov A."/>
            <person name="Roberts R.D."/>
        </authorList>
    </citation>
    <scope>NUCLEOTIDE SEQUENCE [LARGE SCALE GENOMIC DNA]</scope>
    <source>
        <strain evidence="9 10">NEB573</strain>
    </source>
</reference>
<dbReference type="EMBL" id="CP134050">
    <property type="protein sequence ID" value="WNC15701.1"/>
    <property type="molecule type" value="Genomic_DNA"/>
</dbReference>
<organism evidence="9 10">
    <name type="scientific">Brevibacillus brevis</name>
    <name type="common">Bacillus brevis</name>
    <dbReference type="NCBI Taxonomy" id="1393"/>
    <lineage>
        <taxon>Bacteria</taxon>
        <taxon>Bacillati</taxon>
        <taxon>Bacillota</taxon>
        <taxon>Bacilli</taxon>
        <taxon>Bacillales</taxon>
        <taxon>Paenibacillaceae</taxon>
        <taxon>Brevibacillus</taxon>
    </lineage>
</organism>
<keyword evidence="5" id="KW-0560">Oxidoreductase</keyword>
<accession>A0ABY9T6M9</accession>
<protein>
    <submittedName>
        <fullName evidence="9">Acyl-CoA dehydrogenase family protein</fullName>
    </submittedName>
</protein>
<evidence type="ECO:0000256" key="2">
    <source>
        <dbReference type="ARBA" id="ARBA00009347"/>
    </source>
</evidence>
<keyword evidence="4 5" id="KW-0274">FAD</keyword>
<dbReference type="InterPro" id="IPR006089">
    <property type="entry name" value="Acyl-CoA_DH_CS"/>
</dbReference>
<dbReference type="Pfam" id="PF00441">
    <property type="entry name" value="Acyl-CoA_dh_1"/>
    <property type="match status" value="1"/>
</dbReference>
<dbReference type="Gene3D" id="1.20.140.10">
    <property type="entry name" value="Butyryl-CoA Dehydrogenase, subunit A, domain 3"/>
    <property type="match status" value="1"/>
</dbReference>
<dbReference type="SUPFAM" id="SSF56645">
    <property type="entry name" value="Acyl-CoA dehydrogenase NM domain-like"/>
    <property type="match status" value="1"/>
</dbReference>
<dbReference type="Pfam" id="PF02770">
    <property type="entry name" value="Acyl-CoA_dh_M"/>
    <property type="match status" value="1"/>
</dbReference>
<dbReference type="Proteomes" id="UP001256827">
    <property type="component" value="Chromosome"/>
</dbReference>
<keyword evidence="10" id="KW-1185">Reference proteome</keyword>
<evidence type="ECO:0000256" key="4">
    <source>
        <dbReference type="ARBA" id="ARBA00022827"/>
    </source>
</evidence>
<dbReference type="InterPro" id="IPR009075">
    <property type="entry name" value="AcylCo_DH/oxidase_C"/>
</dbReference>
<dbReference type="InterPro" id="IPR046373">
    <property type="entry name" value="Acyl-CoA_Oxase/DH_mid-dom_sf"/>
</dbReference>
<evidence type="ECO:0000259" key="7">
    <source>
        <dbReference type="Pfam" id="PF02770"/>
    </source>
</evidence>
<dbReference type="InterPro" id="IPR036250">
    <property type="entry name" value="AcylCo_DH-like_C"/>
</dbReference>
<evidence type="ECO:0000313" key="9">
    <source>
        <dbReference type="EMBL" id="WNC15701.1"/>
    </source>
</evidence>
<dbReference type="PROSITE" id="PS00073">
    <property type="entry name" value="ACYL_COA_DH_2"/>
    <property type="match status" value="1"/>
</dbReference>
<keyword evidence="3 5" id="KW-0285">Flavoprotein</keyword>
<dbReference type="SUPFAM" id="SSF47203">
    <property type="entry name" value="Acyl-CoA dehydrogenase C-terminal domain-like"/>
    <property type="match status" value="1"/>
</dbReference>
<name>A0ABY9T6M9_BREBE</name>
<dbReference type="Gene3D" id="1.10.540.10">
    <property type="entry name" value="Acyl-CoA dehydrogenase/oxidase, N-terminal domain"/>
    <property type="match status" value="1"/>
</dbReference>
<dbReference type="PIRSF" id="PIRSF016578">
    <property type="entry name" value="HsaA"/>
    <property type="match status" value="1"/>
</dbReference>
<feature type="domain" description="Acyl-CoA dehydrogenase/oxidase C-terminal" evidence="6">
    <location>
        <begin position="229"/>
        <end position="377"/>
    </location>
</feature>
<comment type="cofactor">
    <cofactor evidence="1 5">
        <name>FAD</name>
        <dbReference type="ChEBI" id="CHEBI:57692"/>
    </cofactor>
</comment>
<evidence type="ECO:0000313" key="10">
    <source>
        <dbReference type="Proteomes" id="UP001256827"/>
    </source>
</evidence>
<dbReference type="InterPro" id="IPR006091">
    <property type="entry name" value="Acyl-CoA_Oxase/DH_mid-dom"/>
</dbReference>
<sequence>MDFRLSEEILSLKRGIREFIDHEVEPYAMEIEEKDDIPGKIMELSKEMGLFGLSIPEEYGGLGVGMVGKCAASEELGRTHNGYTTVIGGHIGIGTVGIVEMGSEAQKRKYLPDMAAGNRIGAFALTEPSAGSNATNLKTTAVKKGDKYILNGSKHYITNAFIADVFTVMAVTDPSKGSKGITSFIVEKGFPGFHVGKKEKKMGLHGSHSAELFFEDCEVPAENVLGVEGQGYVNALKILTNGRAGLAARNLGSCDKLLEMSLDYAHTRVQFGKPIFEQQIIQHYLAEMALETEALRSMVYRVAWMVDQGMKVIKEAAMVKLLGSETYNRVADKAVQIHGGMGYIADYPIERFYRDARITRIYEGTSEIQKNIIAAQLHEAYK</sequence>
<dbReference type="InterPro" id="IPR037069">
    <property type="entry name" value="AcylCoA_DH/ox_N_sf"/>
</dbReference>
<proteinExistence type="inferred from homology"/>
<dbReference type="PANTHER" id="PTHR43884:SF12">
    <property type="entry name" value="ISOVALERYL-COA DEHYDROGENASE, MITOCHONDRIAL-RELATED"/>
    <property type="match status" value="1"/>
</dbReference>
<dbReference type="InterPro" id="IPR009100">
    <property type="entry name" value="AcylCoA_DH/oxidase_NM_dom_sf"/>
</dbReference>
<evidence type="ECO:0000256" key="1">
    <source>
        <dbReference type="ARBA" id="ARBA00001974"/>
    </source>
</evidence>
<dbReference type="Pfam" id="PF02771">
    <property type="entry name" value="Acyl-CoA_dh_N"/>
    <property type="match status" value="1"/>
</dbReference>
<feature type="domain" description="Acyl-CoA dehydrogenase/oxidase N-terminal" evidence="8">
    <location>
        <begin position="7"/>
        <end position="117"/>
    </location>
</feature>